<feature type="compositionally biased region" description="Low complexity" evidence="4">
    <location>
        <begin position="13"/>
        <end position="22"/>
    </location>
</feature>
<evidence type="ECO:0000313" key="6">
    <source>
        <dbReference type="Proteomes" id="UP001174934"/>
    </source>
</evidence>
<feature type="compositionally biased region" description="Basic and acidic residues" evidence="4">
    <location>
        <begin position="113"/>
        <end position="124"/>
    </location>
</feature>
<dbReference type="Proteomes" id="UP001174934">
    <property type="component" value="Unassembled WGS sequence"/>
</dbReference>
<accession>A0AA39X6U6</accession>
<dbReference type="Gene3D" id="1.25.40.20">
    <property type="entry name" value="Ankyrin repeat-containing domain"/>
    <property type="match status" value="1"/>
</dbReference>
<dbReference type="PROSITE" id="PS50297">
    <property type="entry name" value="ANK_REP_REGION"/>
    <property type="match status" value="3"/>
</dbReference>
<feature type="repeat" description="ANK" evidence="3">
    <location>
        <begin position="206"/>
        <end position="238"/>
    </location>
</feature>
<evidence type="ECO:0000313" key="5">
    <source>
        <dbReference type="EMBL" id="KAK0628389.1"/>
    </source>
</evidence>
<feature type="region of interest" description="Disordered" evidence="4">
    <location>
        <begin position="110"/>
        <end position="131"/>
    </location>
</feature>
<dbReference type="AlphaFoldDB" id="A0AA39X6U6"/>
<dbReference type="PROSITE" id="PS50088">
    <property type="entry name" value="ANK_REPEAT"/>
    <property type="match status" value="3"/>
</dbReference>
<evidence type="ECO:0000256" key="1">
    <source>
        <dbReference type="ARBA" id="ARBA00022737"/>
    </source>
</evidence>
<sequence length="278" mass="29881">MSTDLPVDRHSSQDSTGVSGSSMMKDASSYMDLQATRADSMSNSLISPLSTVDDGNDHGFASGLLSSGHSSNLVSGDDEDYHFEFTRTHDFDHSSLHIDPELPSLNLMSQQDSHLHHETSKDNSDDGTQQITAPVTPISQTLVNTSSALMIIDSSQEKRSAPTTRPSSRRQSQGMTPLHLGSQSGHCGILNLLLQNGAEVDSQDEKGRTALHHAAQNGHREVADLLLSWGADPMMLDSEGLSVLHVAVAAGHEAVVRLLVEKGVDPNIRSTMMAKAYD</sequence>
<keyword evidence="6" id="KW-1185">Reference proteome</keyword>
<feature type="region of interest" description="Disordered" evidence="4">
    <location>
        <begin position="1"/>
        <end position="26"/>
    </location>
</feature>
<protein>
    <submittedName>
        <fullName evidence="5">Ankyrin repeat-containing domain protein</fullName>
    </submittedName>
</protein>
<dbReference type="PANTHER" id="PTHR24198">
    <property type="entry name" value="ANKYRIN REPEAT AND PROTEIN KINASE DOMAIN-CONTAINING PROTEIN"/>
    <property type="match status" value="1"/>
</dbReference>
<evidence type="ECO:0000256" key="2">
    <source>
        <dbReference type="ARBA" id="ARBA00023043"/>
    </source>
</evidence>
<keyword evidence="2 3" id="KW-0040">ANK repeat</keyword>
<dbReference type="SUPFAM" id="SSF48403">
    <property type="entry name" value="Ankyrin repeat"/>
    <property type="match status" value="1"/>
</dbReference>
<dbReference type="Pfam" id="PF12796">
    <property type="entry name" value="Ank_2"/>
    <property type="match status" value="1"/>
</dbReference>
<keyword evidence="1" id="KW-0677">Repeat</keyword>
<evidence type="ECO:0000256" key="4">
    <source>
        <dbReference type="SAM" id="MobiDB-lite"/>
    </source>
</evidence>
<organism evidence="5 6">
    <name type="scientific">Bombardia bombarda</name>
    <dbReference type="NCBI Taxonomy" id="252184"/>
    <lineage>
        <taxon>Eukaryota</taxon>
        <taxon>Fungi</taxon>
        <taxon>Dikarya</taxon>
        <taxon>Ascomycota</taxon>
        <taxon>Pezizomycotina</taxon>
        <taxon>Sordariomycetes</taxon>
        <taxon>Sordariomycetidae</taxon>
        <taxon>Sordariales</taxon>
        <taxon>Lasiosphaeriaceae</taxon>
        <taxon>Bombardia</taxon>
    </lineage>
</organism>
<dbReference type="InterPro" id="IPR036770">
    <property type="entry name" value="Ankyrin_rpt-contain_sf"/>
</dbReference>
<feature type="region of interest" description="Disordered" evidence="4">
    <location>
        <begin position="152"/>
        <end position="181"/>
    </location>
</feature>
<proteinExistence type="predicted"/>
<feature type="repeat" description="ANK" evidence="3">
    <location>
        <begin position="239"/>
        <end position="271"/>
    </location>
</feature>
<dbReference type="PRINTS" id="PR01415">
    <property type="entry name" value="ANKYRIN"/>
</dbReference>
<feature type="compositionally biased region" description="Low complexity" evidence="4">
    <location>
        <begin position="161"/>
        <end position="173"/>
    </location>
</feature>
<comment type="caution">
    <text evidence="5">The sequence shown here is derived from an EMBL/GenBank/DDBJ whole genome shotgun (WGS) entry which is preliminary data.</text>
</comment>
<dbReference type="EMBL" id="JAULSR010000002">
    <property type="protein sequence ID" value="KAK0628389.1"/>
    <property type="molecule type" value="Genomic_DNA"/>
</dbReference>
<dbReference type="SMART" id="SM00248">
    <property type="entry name" value="ANK"/>
    <property type="match status" value="3"/>
</dbReference>
<feature type="repeat" description="ANK" evidence="3">
    <location>
        <begin position="173"/>
        <end position="205"/>
    </location>
</feature>
<dbReference type="PANTHER" id="PTHR24198:SF165">
    <property type="entry name" value="ANKYRIN REPEAT-CONTAINING PROTEIN-RELATED"/>
    <property type="match status" value="1"/>
</dbReference>
<dbReference type="InterPro" id="IPR002110">
    <property type="entry name" value="Ankyrin_rpt"/>
</dbReference>
<evidence type="ECO:0000256" key="3">
    <source>
        <dbReference type="PROSITE-ProRule" id="PRU00023"/>
    </source>
</evidence>
<reference evidence="5" key="1">
    <citation type="submission" date="2023-06" db="EMBL/GenBank/DDBJ databases">
        <title>Genome-scale phylogeny and comparative genomics of the fungal order Sordariales.</title>
        <authorList>
            <consortium name="Lawrence Berkeley National Laboratory"/>
            <person name="Hensen N."/>
            <person name="Bonometti L."/>
            <person name="Westerberg I."/>
            <person name="Brannstrom I.O."/>
            <person name="Guillou S."/>
            <person name="Cros-Aarteil S."/>
            <person name="Calhoun S."/>
            <person name="Haridas S."/>
            <person name="Kuo A."/>
            <person name="Mondo S."/>
            <person name="Pangilinan J."/>
            <person name="Riley R."/>
            <person name="LaButti K."/>
            <person name="Andreopoulos B."/>
            <person name="Lipzen A."/>
            <person name="Chen C."/>
            <person name="Yanf M."/>
            <person name="Daum C."/>
            <person name="Ng V."/>
            <person name="Clum A."/>
            <person name="Steindorff A."/>
            <person name="Ohm R."/>
            <person name="Martin F."/>
            <person name="Silar P."/>
            <person name="Natvig D."/>
            <person name="Lalanne C."/>
            <person name="Gautier V."/>
            <person name="Ament-velasquez S.L."/>
            <person name="Kruys A."/>
            <person name="Hutchinson M.I."/>
            <person name="Powell A.J."/>
            <person name="Barry K."/>
            <person name="Miller A.N."/>
            <person name="Grigoriev I.V."/>
            <person name="Debuchy R."/>
            <person name="Gladieux P."/>
            <person name="Thoren M.H."/>
            <person name="Johannesson H."/>
        </authorList>
    </citation>
    <scope>NUCLEOTIDE SEQUENCE</scope>
    <source>
        <strain evidence="5">SMH3391-2</strain>
    </source>
</reference>
<gene>
    <name evidence="5" type="ORF">B0T17DRAFT_151789</name>
</gene>
<feature type="compositionally biased region" description="Basic and acidic residues" evidence="4">
    <location>
        <begin position="1"/>
        <end position="12"/>
    </location>
</feature>
<name>A0AA39X6U6_9PEZI</name>